<dbReference type="Pfam" id="PF01916">
    <property type="entry name" value="DS"/>
    <property type="match status" value="1"/>
</dbReference>
<dbReference type="InterPro" id="IPR036982">
    <property type="entry name" value="Deoxyhypusine_synthase_sf"/>
</dbReference>
<keyword evidence="5" id="KW-1185">Reference proteome</keyword>
<dbReference type="Proteomes" id="UP001497392">
    <property type="component" value="Unassembled WGS sequence"/>
</dbReference>
<keyword evidence="3" id="KW-0520">NAD</keyword>
<dbReference type="NCBIfam" id="TIGR00321">
    <property type="entry name" value="dhys"/>
    <property type="match status" value="1"/>
</dbReference>
<comment type="cofactor">
    <cofactor evidence="1">
        <name>NAD(+)</name>
        <dbReference type="ChEBI" id="CHEBI:57540"/>
    </cofactor>
</comment>
<dbReference type="PANTHER" id="PTHR11703">
    <property type="entry name" value="DEOXYHYPUSINE SYNTHASE"/>
    <property type="match status" value="1"/>
</dbReference>
<evidence type="ECO:0000313" key="4">
    <source>
        <dbReference type="EMBL" id="CAL5227363.1"/>
    </source>
</evidence>
<reference evidence="4 5" key="1">
    <citation type="submission" date="2024-06" db="EMBL/GenBank/DDBJ databases">
        <authorList>
            <person name="Kraege A."/>
            <person name="Thomma B."/>
        </authorList>
    </citation>
    <scope>NUCLEOTIDE SEQUENCE [LARGE SCALE GENOMIC DNA]</scope>
</reference>
<dbReference type="InterPro" id="IPR029035">
    <property type="entry name" value="DHS-like_NAD/FAD-binding_dom"/>
</dbReference>
<organism evidence="4 5">
    <name type="scientific">Coccomyxa viridis</name>
    <dbReference type="NCBI Taxonomy" id="1274662"/>
    <lineage>
        <taxon>Eukaryota</taxon>
        <taxon>Viridiplantae</taxon>
        <taxon>Chlorophyta</taxon>
        <taxon>core chlorophytes</taxon>
        <taxon>Trebouxiophyceae</taxon>
        <taxon>Trebouxiophyceae incertae sedis</taxon>
        <taxon>Coccomyxaceae</taxon>
        <taxon>Coccomyxa</taxon>
    </lineage>
</organism>
<proteinExistence type="inferred from homology"/>
<sequence length="370" mass="40491">MSTTSNVPAVAAEAVLAPSQVMPENADTVQGWDFDHGCSLDELLSSFLHTGFQATAFGRAVNEVNRMLDWRLSDEPLADDQSTADRDSVRTKIFLGFTSNLISSGVREHIRYLVQHSMVDVLVTTAGGVEEDLIKCLGPTYTGDFHLRGADLRKKGLNRVGNLLVPNSNYCAFEDWIMPVLDAMKREQDDEGARWTPSKVVARLGKEINDERSVCYWAWKNGIPIFCPALTDGSIGDMLFFHSYKNPGLIIDIVDDIRQMNDSAMKAAPRKTGIIILGGGVAKHHICNANLMRNGADFAVFLNTAQEFDGSDSGAQPDEAVSWGKIRADAHPVKVSGDATILFPLLVSQTFAKRCKSNQQNGMAHADSDV</sequence>
<evidence type="ECO:0000256" key="2">
    <source>
        <dbReference type="ARBA" id="ARBA00009892"/>
    </source>
</evidence>
<comment type="caution">
    <text evidence="4">The sequence shown here is derived from an EMBL/GenBank/DDBJ whole genome shotgun (WGS) entry which is preliminary data.</text>
</comment>
<dbReference type="InterPro" id="IPR002773">
    <property type="entry name" value="Deoxyhypusine_synthase"/>
</dbReference>
<comment type="similarity">
    <text evidence="2">Belongs to the deoxyhypusine synthase family.</text>
</comment>
<name>A0ABP1GB46_9CHLO</name>
<gene>
    <name evidence="4" type="primary">g10313</name>
    <name evidence="4" type="ORF">VP750_LOCUS9269</name>
</gene>
<dbReference type="SUPFAM" id="SSF52467">
    <property type="entry name" value="DHS-like NAD/FAD-binding domain"/>
    <property type="match status" value="1"/>
</dbReference>
<evidence type="ECO:0000256" key="3">
    <source>
        <dbReference type="ARBA" id="ARBA00023027"/>
    </source>
</evidence>
<dbReference type="Gene3D" id="3.40.910.10">
    <property type="entry name" value="Deoxyhypusine synthase"/>
    <property type="match status" value="1"/>
</dbReference>
<accession>A0ABP1GB46</accession>
<dbReference type="EMBL" id="CAXHTA020000017">
    <property type="protein sequence ID" value="CAL5227363.1"/>
    <property type="molecule type" value="Genomic_DNA"/>
</dbReference>
<evidence type="ECO:0000256" key="1">
    <source>
        <dbReference type="ARBA" id="ARBA00001911"/>
    </source>
</evidence>
<protein>
    <submittedName>
        <fullName evidence="4">G10313 protein</fullName>
    </submittedName>
</protein>
<evidence type="ECO:0000313" key="5">
    <source>
        <dbReference type="Proteomes" id="UP001497392"/>
    </source>
</evidence>
<dbReference type="PANTHER" id="PTHR11703:SF0">
    <property type="entry name" value="DEOXYHYPUSINE SYNTHASE"/>
    <property type="match status" value="1"/>
</dbReference>